<dbReference type="PRINTS" id="PR00109">
    <property type="entry name" value="TYRKINASE"/>
</dbReference>
<evidence type="ECO:0000313" key="10">
    <source>
        <dbReference type="Proteomes" id="UP000009192"/>
    </source>
</evidence>
<dbReference type="GO" id="GO:0043123">
    <property type="term" value="P:positive regulation of canonical NF-kappaB signal transduction"/>
    <property type="evidence" value="ECO:0007669"/>
    <property type="project" value="TreeGrafter"/>
</dbReference>
<evidence type="ECO:0000256" key="1">
    <source>
        <dbReference type="ARBA" id="ARBA00006529"/>
    </source>
</evidence>
<dbReference type="InParanoid" id="B4KAB4"/>
<dbReference type="OrthoDB" id="10261027at2759"/>
<dbReference type="GO" id="GO:0007254">
    <property type="term" value="P:JNK cascade"/>
    <property type="evidence" value="ECO:0007669"/>
    <property type="project" value="TreeGrafter"/>
</dbReference>
<dbReference type="HOGENOM" id="CLU_000288_7_35_1"/>
<evidence type="ECO:0000256" key="3">
    <source>
        <dbReference type="ARBA" id="ARBA00022679"/>
    </source>
</evidence>
<dbReference type="SMR" id="B4KAB4"/>
<dbReference type="GO" id="GO:0005524">
    <property type="term" value="F:ATP binding"/>
    <property type="evidence" value="ECO:0007669"/>
    <property type="project" value="UniProtKB-UniRule"/>
</dbReference>
<dbReference type="AlphaFoldDB" id="B4KAB4"/>
<keyword evidence="10" id="KW-1185">Reference proteome</keyword>
<evidence type="ECO:0000313" key="9">
    <source>
        <dbReference type="EMBL" id="EDW14601.2"/>
    </source>
</evidence>
<comment type="similarity">
    <text evidence="1">Belongs to the protein kinase superfamily. STE Ser/Thr protein kinase family. MAP kinase kinase kinase subfamily.</text>
</comment>
<dbReference type="Gene3D" id="1.10.510.10">
    <property type="entry name" value="Transferase(Phosphotransferase) domain 1"/>
    <property type="match status" value="1"/>
</dbReference>
<keyword evidence="2" id="KW-0723">Serine/threonine-protein kinase</keyword>
<evidence type="ECO:0000256" key="6">
    <source>
        <dbReference type="ARBA" id="ARBA00022840"/>
    </source>
</evidence>
<dbReference type="FunCoup" id="B4KAB4">
    <property type="interactions" value="342"/>
</dbReference>
<dbReference type="Proteomes" id="UP000009192">
    <property type="component" value="Unassembled WGS sequence"/>
</dbReference>
<evidence type="ECO:0000256" key="7">
    <source>
        <dbReference type="PROSITE-ProRule" id="PRU10141"/>
    </source>
</evidence>
<feature type="binding site" evidence="7">
    <location>
        <position position="36"/>
    </location>
    <ligand>
        <name>ATP</name>
        <dbReference type="ChEBI" id="CHEBI:30616"/>
    </ligand>
</feature>
<dbReference type="EMBL" id="CH933806">
    <property type="protein sequence ID" value="EDW14601.2"/>
    <property type="molecule type" value="Genomic_DNA"/>
</dbReference>
<dbReference type="PANTHER" id="PTHR46716:SF1">
    <property type="entry name" value="MITOGEN-ACTIVATED PROTEIN KINASE KINASE KINASE 7"/>
    <property type="match status" value="1"/>
</dbReference>
<dbReference type="PANTHER" id="PTHR46716">
    <property type="entry name" value="MITOGEN-ACTIVATED PROTEIN KINASE KINASE KINASE 7"/>
    <property type="match status" value="1"/>
</dbReference>
<dbReference type="SUPFAM" id="SSF56112">
    <property type="entry name" value="Protein kinase-like (PK-like)"/>
    <property type="match status" value="1"/>
</dbReference>
<keyword evidence="3" id="KW-0808">Transferase</keyword>
<dbReference type="InterPro" id="IPR017441">
    <property type="entry name" value="Protein_kinase_ATP_BS"/>
</dbReference>
<dbReference type="Gene3D" id="3.30.200.20">
    <property type="entry name" value="Phosphorylase Kinase, domain 1"/>
    <property type="match status" value="1"/>
</dbReference>
<dbReference type="eggNOG" id="KOG0192">
    <property type="taxonomic scope" value="Eukaryota"/>
</dbReference>
<dbReference type="PROSITE" id="PS00107">
    <property type="entry name" value="PROTEIN_KINASE_ATP"/>
    <property type="match status" value="1"/>
</dbReference>
<dbReference type="GO" id="GO:0006955">
    <property type="term" value="P:immune response"/>
    <property type="evidence" value="ECO:0007669"/>
    <property type="project" value="TreeGrafter"/>
</dbReference>
<reference evidence="9 10" key="1">
    <citation type="journal article" date="2007" name="Nature">
        <title>Evolution of genes and genomes on the Drosophila phylogeny.</title>
        <authorList>
            <consortium name="Drosophila 12 Genomes Consortium"/>
            <person name="Clark A.G."/>
            <person name="Eisen M.B."/>
            <person name="Smith D.R."/>
            <person name="Bergman C.M."/>
            <person name="Oliver B."/>
            <person name="Markow T.A."/>
            <person name="Kaufman T.C."/>
            <person name="Kellis M."/>
            <person name="Gelbart W."/>
            <person name="Iyer V.N."/>
            <person name="Pollard D.A."/>
            <person name="Sackton T.B."/>
            <person name="Larracuente A.M."/>
            <person name="Singh N.D."/>
            <person name="Abad J.P."/>
            <person name="Abt D.N."/>
            <person name="Adryan B."/>
            <person name="Aguade M."/>
            <person name="Akashi H."/>
            <person name="Anderson W.W."/>
            <person name="Aquadro C.F."/>
            <person name="Ardell D.H."/>
            <person name="Arguello R."/>
            <person name="Artieri C.G."/>
            <person name="Barbash D.A."/>
            <person name="Barker D."/>
            <person name="Barsanti P."/>
            <person name="Batterham P."/>
            <person name="Batzoglou S."/>
            <person name="Begun D."/>
            <person name="Bhutkar A."/>
            <person name="Blanco E."/>
            <person name="Bosak S.A."/>
            <person name="Bradley R.K."/>
            <person name="Brand A.D."/>
            <person name="Brent M.R."/>
            <person name="Brooks A.N."/>
            <person name="Brown R.H."/>
            <person name="Butlin R.K."/>
            <person name="Caggese C."/>
            <person name="Calvi B.R."/>
            <person name="Bernardo de Carvalho A."/>
            <person name="Caspi A."/>
            <person name="Castrezana S."/>
            <person name="Celniker S.E."/>
            <person name="Chang J.L."/>
            <person name="Chapple C."/>
            <person name="Chatterji S."/>
            <person name="Chinwalla A."/>
            <person name="Civetta A."/>
            <person name="Clifton S.W."/>
            <person name="Comeron J.M."/>
            <person name="Costello J.C."/>
            <person name="Coyne J.A."/>
            <person name="Daub J."/>
            <person name="David R.G."/>
            <person name="Delcher A.L."/>
            <person name="Delehaunty K."/>
            <person name="Do C.B."/>
            <person name="Ebling H."/>
            <person name="Edwards K."/>
            <person name="Eickbush T."/>
            <person name="Evans J.D."/>
            <person name="Filipski A."/>
            <person name="Findeiss S."/>
            <person name="Freyhult E."/>
            <person name="Fulton L."/>
            <person name="Fulton R."/>
            <person name="Garcia A.C."/>
            <person name="Gardiner A."/>
            <person name="Garfield D.A."/>
            <person name="Garvin B.E."/>
            <person name="Gibson G."/>
            <person name="Gilbert D."/>
            <person name="Gnerre S."/>
            <person name="Godfrey J."/>
            <person name="Good R."/>
            <person name="Gotea V."/>
            <person name="Gravely B."/>
            <person name="Greenberg A.J."/>
            <person name="Griffiths-Jones S."/>
            <person name="Gross S."/>
            <person name="Guigo R."/>
            <person name="Gustafson E.A."/>
            <person name="Haerty W."/>
            <person name="Hahn M.W."/>
            <person name="Halligan D.L."/>
            <person name="Halpern A.L."/>
            <person name="Halter G.M."/>
            <person name="Han M.V."/>
            <person name="Heger A."/>
            <person name="Hillier L."/>
            <person name="Hinrichs A.S."/>
            <person name="Holmes I."/>
            <person name="Hoskins R.A."/>
            <person name="Hubisz M.J."/>
            <person name="Hultmark D."/>
            <person name="Huntley M.A."/>
            <person name="Jaffe D.B."/>
            <person name="Jagadeeshan S."/>
            <person name="Jeck W.R."/>
            <person name="Johnson J."/>
            <person name="Jones C.D."/>
            <person name="Jordan W.C."/>
            <person name="Karpen G.H."/>
            <person name="Kataoka E."/>
            <person name="Keightley P.D."/>
            <person name="Kheradpour P."/>
            <person name="Kirkness E.F."/>
            <person name="Koerich L.B."/>
            <person name="Kristiansen K."/>
            <person name="Kudrna D."/>
            <person name="Kulathinal R.J."/>
            <person name="Kumar S."/>
            <person name="Kwok R."/>
            <person name="Lander E."/>
            <person name="Langley C.H."/>
            <person name="Lapoint R."/>
            <person name="Lazzaro B.P."/>
            <person name="Lee S.J."/>
            <person name="Levesque L."/>
            <person name="Li R."/>
            <person name="Lin C.F."/>
            <person name="Lin M.F."/>
            <person name="Lindblad-Toh K."/>
            <person name="Llopart A."/>
            <person name="Long M."/>
            <person name="Low L."/>
            <person name="Lozovsky E."/>
            <person name="Lu J."/>
            <person name="Luo M."/>
            <person name="Machado C.A."/>
            <person name="Makalowski W."/>
            <person name="Marzo M."/>
            <person name="Matsuda M."/>
            <person name="Matzkin L."/>
            <person name="McAllister B."/>
            <person name="McBride C.S."/>
            <person name="McKernan B."/>
            <person name="McKernan K."/>
            <person name="Mendez-Lago M."/>
            <person name="Minx P."/>
            <person name="Mollenhauer M.U."/>
            <person name="Montooth K."/>
            <person name="Mount S.M."/>
            <person name="Mu X."/>
            <person name="Myers E."/>
            <person name="Negre B."/>
            <person name="Newfeld S."/>
            <person name="Nielsen R."/>
            <person name="Noor M.A."/>
            <person name="O'Grady P."/>
            <person name="Pachter L."/>
            <person name="Papaceit M."/>
            <person name="Parisi M.J."/>
            <person name="Parisi M."/>
            <person name="Parts L."/>
            <person name="Pedersen J.S."/>
            <person name="Pesole G."/>
            <person name="Phillippy A.M."/>
            <person name="Ponting C.P."/>
            <person name="Pop M."/>
            <person name="Porcelli D."/>
            <person name="Powell J.R."/>
            <person name="Prohaska S."/>
            <person name="Pruitt K."/>
            <person name="Puig M."/>
            <person name="Quesneville H."/>
            <person name="Ram K.R."/>
            <person name="Rand D."/>
            <person name="Rasmussen M.D."/>
            <person name="Reed L.K."/>
            <person name="Reenan R."/>
            <person name="Reily A."/>
            <person name="Remington K.A."/>
            <person name="Rieger T.T."/>
            <person name="Ritchie M.G."/>
            <person name="Robin C."/>
            <person name="Rogers Y.H."/>
            <person name="Rohde C."/>
            <person name="Rozas J."/>
            <person name="Rubenfield M.J."/>
            <person name="Ruiz A."/>
            <person name="Russo S."/>
            <person name="Salzberg S.L."/>
            <person name="Sanchez-Gracia A."/>
            <person name="Saranga D.J."/>
            <person name="Sato H."/>
            <person name="Schaeffer S.W."/>
            <person name="Schatz M.C."/>
            <person name="Schlenke T."/>
            <person name="Schwartz R."/>
            <person name="Segarra C."/>
            <person name="Singh R.S."/>
            <person name="Sirot L."/>
            <person name="Sirota M."/>
            <person name="Sisneros N.B."/>
            <person name="Smith C.D."/>
            <person name="Smith T.F."/>
            <person name="Spieth J."/>
            <person name="Stage D.E."/>
            <person name="Stark A."/>
            <person name="Stephan W."/>
            <person name="Strausberg R.L."/>
            <person name="Strempel S."/>
            <person name="Sturgill D."/>
            <person name="Sutton G."/>
            <person name="Sutton G.G."/>
            <person name="Tao W."/>
            <person name="Teichmann S."/>
            <person name="Tobari Y.N."/>
            <person name="Tomimura Y."/>
            <person name="Tsolas J.M."/>
            <person name="Valente V.L."/>
            <person name="Venter E."/>
            <person name="Venter J.C."/>
            <person name="Vicario S."/>
            <person name="Vieira F.G."/>
            <person name="Vilella A.J."/>
            <person name="Villasante A."/>
            <person name="Walenz B."/>
            <person name="Wang J."/>
            <person name="Wasserman M."/>
            <person name="Watts T."/>
            <person name="Wilson D."/>
            <person name="Wilson R.K."/>
            <person name="Wing R.A."/>
            <person name="Wolfner M.F."/>
            <person name="Wong A."/>
            <person name="Wong G.K."/>
            <person name="Wu C.I."/>
            <person name="Wu G."/>
            <person name="Yamamoto D."/>
            <person name="Yang H.P."/>
            <person name="Yang S.P."/>
            <person name="Yorke J.A."/>
            <person name="Yoshida K."/>
            <person name="Zdobnov E."/>
            <person name="Zhang P."/>
            <person name="Zhang Y."/>
            <person name="Zimin A.V."/>
            <person name="Baldwin J."/>
            <person name="Abdouelleil A."/>
            <person name="Abdulkadir J."/>
            <person name="Abebe A."/>
            <person name="Abera B."/>
            <person name="Abreu J."/>
            <person name="Acer S.C."/>
            <person name="Aftuck L."/>
            <person name="Alexander A."/>
            <person name="An P."/>
            <person name="Anderson E."/>
            <person name="Anderson S."/>
            <person name="Arachi H."/>
            <person name="Azer M."/>
            <person name="Bachantsang P."/>
            <person name="Barry A."/>
            <person name="Bayul T."/>
            <person name="Berlin A."/>
            <person name="Bessette D."/>
            <person name="Bloom T."/>
            <person name="Blye J."/>
            <person name="Boguslavskiy L."/>
            <person name="Bonnet C."/>
            <person name="Boukhgalter B."/>
            <person name="Bourzgui I."/>
            <person name="Brown A."/>
            <person name="Cahill P."/>
            <person name="Channer S."/>
            <person name="Cheshatsang Y."/>
            <person name="Chuda L."/>
            <person name="Citroen M."/>
            <person name="Collymore A."/>
            <person name="Cooke P."/>
            <person name="Costello M."/>
            <person name="D'Aco K."/>
            <person name="Daza R."/>
            <person name="De Haan G."/>
            <person name="DeGray S."/>
            <person name="DeMaso C."/>
            <person name="Dhargay N."/>
            <person name="Dooley K."/>
            <person name="Dooley E."/>
            <person name="Doricent M."/>
            <person name="Dorje P."/>
            <person name="Dorjee K."/>
            <person name="Dupes A."/>
            <person name="Elong R."/>
            <person name="Falk J."/>
            <person name="Farina A."/>
            <person name="Faro S."/>
            <person name="Ferguson D."/>
            <person name="Fisher S."/>
            <person name="Foley C.D."/>
            <person name="Franke A."/>
            <person name="Friedrich D."/>
            <person name="Gadbois L."/>
            <person name="Gearin G."/>
            <person name="Gearin C.R."/>
            <person name="Giannoukos G."/>
            <person name="Goode T."/>
            <person name="Graham J."/>
            <person name="Grandbois E."/>
            <person name="Grewal S."/>
            <person name="Gyaltsen K."/>
            <person name="Hafez N."/>
            <person name="Hagos B."/>
            <person name="Hall J."/>
            <person name="Henson C."/>
            <person name="Hollinger A."/>
            <person name="Honan T."/>
            <person name="Huard M.D."/>
            <person name="Hughes L."/>
            <person name="Hurhula B."/>
            <person name="Husby M.E."/>
            <person name="Kamat A."/>
            <person name="Kanga B."/>
            <person name="Kashin S."/>
            <person name="Khazanovich D."/>
            <person name="Kisner P."/>
            <person name="Lance K."/>
            <person name="Lara M."/>
            <person name="Lee W."/>
            <person name="Lennon N."/>
            <person name="Letendre F."/>
            <person name="LeVine R."/>
            <person name="Lipovsky A."/>
            <person name="Liu X."/>
            <person name="Liu J."/>
            <person name="Liu S."/>
            <person name="Lokyitsang T."/>
            <person name="Lokyitsang Y."/>
            <person name="Lubonja R."/>
            <person name="Lui A."/>
            <person name="MacDonald P."/>
            <person name="Magnisalis V."/>
            <person name="Maru K."/>
            <person name="Matthews C."/>
            <person name="McCusker W."/>
            <person name="McDonough S."/>
            <person name="Mehta T."/>
            <person name="Meldrim J."/>
            <person name="Meneus L."/>
            <person name="Mihai O."/>
            <person name="Mihalev A."/>
            <person name="Mihova T."/>
            <person name="Mittelman R."/>
            <person name="Mlenga V."/>
            <person name="Montmayeur A."/>
            <person name="Mulrain L."/>
            <person name="Navidi A."/>
            <person name="Naylor J."/>
            <person name="Negash T."/>
            <person name="Nguyen T."/>
            <person name="Nguyen N."/>
            <person name="Nicol R."/>
            <person name="Norbu C."/>
            <person name="Norbu N."/>
            <person name="Novod N."/>
            <person name="O'Neill B."/>
            <person name="Osman S."/>
            <person name="Markiewicz E."/>
            <person name="Oyono O.L."/>
            <person name="Patti C."/>
            <person name="Phunkhang P."/>
            <person name="Pierre F."/>
            <person name="Priest M."/>
            <person name="Raghuraman S."/>
            <person name="Rege F."/>
            <person name="Reyes R."/>
            <person name="Rise C."/>
            <person name="Rogov P."/>
            <person name="Ross K."/>
            <person name="Ryan E."/>
            <person name="Settipalli S."/>
            <person name="Shea T."/>
            <person name="Sherpa N."/>
            <person name="Shi L."/>
            <person name="Shih D."/>
            <person name="Sparrow T."/>
            <person name="Spaulding J."/>
            <person name="Stalker J."/>
            <person name="Stange-Thomann N."/>
            <person name="Stavropoulos S."/>
            <person name="Stone C."/>
            <person name="Strader C."/>
            <person name="Tesfaye S."/>
            <person name="Thomson T."/>
            <person name="Thoulutsang Y."/>
            <person name="Thoulutsang D."/>
            <person name="Topham K."/>
            <person name="Topping I."/>
            <person name="Tsamla T."/>
            <person name="Vassiliev H."/>
            <person name="Vo A."/>
            <person name="Wangchuk T."/>
            <person name="Wangdi T."/>
            <person name="Weiand M."/>
            <person name="Wilkinson J."/>
            <person name="Wilson A."/>
            <person name="Yadav S."/>
            <person name="Young G."/>
            <person name="Yu Q."/>
            <person name="Zembek L."/>
            <person name="Zhong D."/>
            <person name="Zimmer A."/>
            <person name="Zwirko Z."/>
            <person name="Jaffe D.B."/>
            <person name="Alvarez P."/>
            <person name="Brockman W."/>
            <person name="Butler J."/>
            <person name="Chin C."/>
            <person name="Gnerre S."/>
            <person name="Grabherr M."/>
            <person name="Kleber M."/>
            <person name="Mauceli E."/>
            <person name="MacCallum I."/>
        </authorList>
    </citation>
    <scope>NUCLEOTIDE SEQUENCE [LARGE SCALE GENOMIC DNA]</scope>
    <source>
        <strain evidence="10">Tucson 15081-1352.22</strain>
    </source>
</reference>
<evidence type="ECO:0000256" key="2">
    <source>
        <dbReference type="ARBA" id="ARBA00022527"/>
    </source>
</evidence>
<name>B4KAB4_DROMO</name>
<evidence type="ECO:0000256" key="4">
    <source>
        <dbReference type="ARBA" id="ARBA00022741"/>
    </source>
</evidence>
<dbReference type="GO" id="GO:0004709">
    <property type="term" value="F:MAP kinase kinase kinase activity"/>
    <property type="evidence" value="ECO:0007669"/>
    <property type="project" value="TreeGrafter"/>
</dbReference>
<dbReference type="InterPro" id="IPR001245">
    <property type="entry name" value="Ser-Thr/Tyr_kinase_cat_dom"/>
</dbReference>
<protein>
    <recommendedName>
        <fullName evidence="8">Protein kinase domain-containing protein</fullName>
    </recommendedName>
</protein>
<dbReference type="PROSITE" id="PS50011">
    <property type="entry name" value="PROTEIN_KINASE_DOM"/>
    <property type="match status" value="1"/>
</dbReference>
<dbReference type="KEGG" id="dmo:Dmoj_GI23232"/>
<dbReference type="PIRSF" id="PIRSF000654">
    <property type="entry name" value="Integrin-linked_kinase"/>
    <property type="match status" value="1"/>
</dbReference>
<proteinExistence type="inferred from homology"/>
<keyword evidence="6 7" id="KW-0067">ATP-binding</keyword>
<evidence type="ECO:0000259" key="8">
    <source>
        <dbReference type="PROSITE" id="PS50011"/>
    </source>
</evidence>
<dbReference type="InterPro" id="IPR000719">
    <property type="entry name" value="Prot_kinase_dom"/>
</dbReference>
<dbReference type="Pfam" id="PF00069">
    <property type="entry name" value="Pkinase"/>
    <property type="match status" value="1"/>
</dbReference>
<evidence type="ECO:0000256" key="5">
    <source>
        <dbReference type="ARBA" id="ARBA00022777"/>
    </source>
</evidence>
<keyword evidence="5" id="KW-0418">Kinase</keyword>
<organism evidence="9 10">
    <name type="scientific">Drosophila mojavensis</name>
    <name type="common">Fruit fly</name>
    <dbReference type="NCBI Taxonomy" id="7230"/>
    <lineage>
        <taxon>Eukaryota</taxon>
        <taxon>Metazoa</taxon>
        <taxon>Ecdysozoa</taxon>
        <taxon>Arthropoda</taxon>
        <taxon>Hexapoda</taxon>
        <taxon>Insecta</taxon>
        <taxon>Pterygota</taxon>
        <taxon>Neoptera</taxon>
        <taxon>Endopterygota</taxon>
        <taxon>Diptera</taxon>
        <taxon>Brachycera</taxon>
        <taxon>Muscomorpha</taxon>
        <taxon>Ephydroidea</taxon>
        <taxon>Drosophilidae</taxon>
        <taxon>Drosophila</taxon>
    </lineage>
</organism>
<dbReference type="InterPro" id="IPR011009">
    <property type="entry name" value="Kinase-like_dom_sf"/>
</dbReference>
<feature type="domain" description="Protein kinase" evidence="8">
    <location>
        <begin position="9"/>
        <end position="262"/>
    </location>
</feature>
<keyword evidence="4 7" id="KW-0547">Nucleotide-binding</keyword>
<gene>
    <name evidence="9" type="primary">Dmoj\GI23232</name>
    <name evidence="9" type="ORF">Dmoj_GI23232</name>
</gene>
<accession>B4KAB4</accession>
<sequence length="268" mass="30884">MHSIKADDLRLGEVLGEGNNGKVFKARWHTKDVAVKEIFLQNINKSTDNEITELLRANHENIVFLHGTAIKDNRLYLVMELVDGGSLENLIYSEQINYDLAHVINWALQIAKGIQYMHSKKLVHRDIRPYHILLCDSYRHVKICEFSFVRSLGTSMTNNRGTATYMAPEVFRGKKYTEKCDVYSYAIALWEMLSRDKPYNSYDTNLQISKAVLDGESPSLDDIKISCPEKIKELLTSCWSTDPNERYSMTQIIDVLSEYPIVVEQLRL</sequence>